<dbReference type="InterPro" id="IPR002921">
    <property type="entry name" value="Fungal_lipase-type"/>
</dbReference>
<evidence type="ECO:0000259" key="4">
    <source>
        <dbReference type="PROSITE" id="PS50026"/>
    </source>
</evidence>
<dbReference type="InterPro" id="IPR029058">
    <property type="entry name" value="AB_hydrolase_fold"/>
</dbReference>
<keyword evidence="1" id="KW-0245">EGF-like domain</keyword>
<evidence type="ECO:0000313" key="5">
    <source>
        <dbReference type="EMBL" id="EFC38977.1"/>
    </source>
</evidence>
<dbReference type="KEGG" id="ngr:NAEGRDRAFT_81427"/>
<feature type="chain" id="PRO_5003038714" description="EGF-like domain-containing protein" evidence="3">
    <location>
        <begin position="28"/>
        <end position="1608"/>
    </location>
</feature>
<dbReference type="InterPro" id="IPR051218">
    <property type="entry name" value="Sec_MonoDiacylglyc_Lipase"/>
</dbReference>
<dbReference type="Pfam" id="PF01764">
    <property type="entry name" value="Lipase_3"/>
    <property type="match status" value="1"/>
</dbReference>
<dbReference type="PROSITE" id="PS50026">
    <property type="entry name" value="EGF_3"/>
    <property type="match status" value="1"/>
</dbReference>
<dbReference type="GeneID" id="8850831"/>
<dbReference type="EMBL" id="GG738903">
    <property type="protein sequence ID" value="EFC38977.1"/>
    <property type="molecule type" value="Genomic_DNA"/>
</dbReference>
<dbReference type="Gene3D" id="2.10.25.10">
    <property type="entry name" value="Laminin"/>
    <property type="match status" value="1"/>
</dbReference>
<dbReference type="GO" id="GO:0006629">
    <property type="term" value="P:lipid metabolic process"/>
    <property type="evidence" value="ECO:0007669"/>
    <property type="project" value="InterPro"/>
</dbReference>
<feature type="transmembrane region" description="Helical" evidence="2">
    <location>
        <begin position="1586"/>
        <end position="1607"/>
    </location>
</feature>
<dbReference type="SUPFAM" id="SSF53474">
    <property type="entry name" value="alpha/beta-Hydrolases"/>
    <property type="match status" value="1"/>
</dbReference>
<feature type="signal peptide" evidence="3">
    <location>
        <begin position="1"/>
        <end position="27"/>
    </location>
</feature>
<dbReference type="OrthoDB" id="27819at2759"/>
<keyword evidence="2" id="KW-1133">Transmembrane helix</keyword>
<dbReference type="Proteomes" id="UP000006671">
    <property type="component" value="Unassembled WGS sequence"/>
</dbReference>
<keyword evidence="2" id="KW-0812">Transmembrane</keyword>
<gene>
    <name evidence="5" type="ORF">NAEGRDRAFT_81427</name>
</gene>
<feature type="domain" description="EGF-like" evidence="4">
    <location>
        <begin position="903"/>
        <end position="942"/>
    </location>
</feature>
<evidence type="ECO:0000313" key="6">
    <source>
        <dbReference type="Proteomes" id="UP000006671"/>
    </source>
</evidence>
<keyword evidence="1" id="KW-1015">Disulfide bond</keyword>
<dbReference type="PROSITE" id="PS01186">
    <property type="entry name" value="EGF_2"/>
    <property type="match status" value="1"/>
</dbReference>
<dbReference type="InParanoid" id="D2VVX4"/>
<dbReference type="OMA" id="NCEWIYS"/>
<organism evidence="6">
    <name type="scientific">Naegleria gruberi</name>
    <name type="common">Amoeba</name>
    <dbReference type="NCBI Taxonomy" id="5762"/>
    <lineage>
        <taxon>Eukaryota</taxon>
        <taxon>Discoba</taxon>
        <taxon>Heterolobosea</taxon>
        <taxon>Tetramitia</taxon>
        <taxon>Eutetramitia</taxon>
        <taxon>Vahlkampfiidae</taxon>
        <taxon>Naegleria</taxon>
    </lineage>
</organism>
<dbReference type="PANTHER" id="PTHR45856">
    <property type="entry name" value="ALPHA/BETA-HYDROLASES SUPERFAMILY PROTEIN"/>
    <property type="match status" value="1"/>
</dbReference>
<name>D2VVX4_NAEGR</name>
<dbReference type="SUPFAM" id="SSF57184">
    <property type="entry name" value="Growth factor receptor domain"/>
    <property type="match status" value="1"/>
</dbReference>
<evidence type="ECO:0000256" key="3">
    <source>
        <dbReference type="SAM" id="SignalP"/>
    </source>
</evidence>
<dbReference type="SUPFAM" id="SSF50985">
    <property type="entry name" value="RCC1/BLIP-II"/>
    <property type="match status" value="1"/>
</dbReference>
<dbReference type="InterPro" id="IPR000742">
    <property type="entry name" value="EGF"/>
</dbReference>
<keyword evidence="2" id="KW-0472">Membrane</keyword>
<proteinExistence type="predicted"/>
<accession>D2VVX4</accession>
<evidence type="ECO:0000256" key="2">
    <source>
        <dbReference type="SAM" id="Phobius"/>
    </source>
</evidence>
<dbReference type="RefSeq" id="XP_002671721.1">
    <property type="nucleotide sequence ID" value="XM_002671675.1"/>
</dbReference>
<dbReference type="InterPro" id="IPR009091">
    <property type="entry name" value="RCC1/BLIP-II"/>
</dbReference>
<dbReference type="SMART" id="SM00181">
    <property type="entry name" value="EGF"/>
    <property type="match status" value="10"/>
</dbReference>
<keyword evidence="6" id="KW-1185">Reference proteome</keyword>
<protein>
    <recommendedName>
        <fullName evidence="4">EGF-like domain-containing protein</fullName>
    </recommendedName>
</protein>
<dbReference type="CDD" id="cd00519">
    <property type="entry name" value="Lipase_3"/>
    <property type="match status" value="1"/>
</dbReference>
<reference evidence="5 6" key="1">
    <citation type="journal article" date="2010" name="Cell">
        <title>The genome of Naegleria gruberi illuminates early eukaryotic versatility.</title>
        <authorList>
            <person name="Fritz-Laylin L.K."/>
            <person name="Prochnik S.E."/>
            <person name="Ginger M.L."/>
            <person name="Dacks J.B."/>
            <person name="Carpenter M.L."/>
            <person name="Field M.C."/>
            <person name="Kuo A."/>
            <person name="Paredez A."/>
            <person name="Chapman J."/>
            <person name="Pham J."/>
            <person name="Shu S."/>
            <person name="Neupane R."/>
            <person name="Cipriano M."/>
            <person name="Mancuso J."/>
            <person name="Tu H."/>
            <person name="Salamov A."/>
            <person name="Lindquist E."/>
            <person name="Shapiro H."/>
            <person name="Lucas S."/>
            <person name="Grigoriev I.V."/>
            <person name="Cande W.Z."/>
            <person name="Fulton C."/>
            <person name="Rokhsar D.S."/>
            <person name="Dawson S.C."/>
        </authorList>
    </citation>
    <scope>NUCLEOTIDE SEQUENCE [LARGE SCALE GENOMIC DNA]</scope>
    <source>
        <strain evidence="5 6">NEG-M</strain>
    </source>
</reference>
<sequence>MKKTQLLLVTLIVSLVVQFCFQNTVVASEYNESVIARRMMERGHPERSFYEPYYTGYFNRDVYAAAVLSNDAYNDLSTSSTYVPEYTLVYRYHESVSVFNIYVSTSEKKIVFSFRGTDGYLDWIQNFEAVPVPYAITPTTTIWLHAGFLFEILEYKQILKNFVNGYSGYRIIWTGHSQGGALAQVAATIIGQELSIPMDRAQLITFGSPAAGMDNFANFASKKVKHTRIVNAYPCYLFNCFEVDIVSEIIPFFDHFGDWFPIQTDYYQYFSRHSMGNYQLQVRNRVLFNNLISLSVYPNSIIYQQSSRIYFNTFEIALCNRYSSLILNFYKSGYNQQAQLPCKGEQIDITSLPPGVYELQGIVSGQPVLTFPKQLTIESPPFTCPFTCSACDYSNMNCSSCVNGFYGPLCQFYCNPNCLTCKSATSCLTCKNSITSSPPPTCAPKCTNCANGQCIDGVCVCNSGYGGVNCSSVICPESCLKCTTPYLCSSCLPRTFGATCSFTCIPNCLTCSDDKTCTKCDAGFTGQTCSTGPNYFETLFLPTFNAPYAIFPYRIRYIESNGYSIGNRRDVIFSYTQPTSTTSAVSTLLFKNATFAPFTSLSSYSARFMATTSVPGILLVTPFTPAQSYPSFPNSPTMVYNTGINETFIDVQTNYFYSFFLTKEGNVRSFGELSVAGCYPSGFFGVYKTNFTKLAIPHKISYLSCYSLQNLCFAYSRESRKLFAWGPISDNYYGTNTGLCQYSPLELDITTFGSEILLSISFSQNVVMYLMESGKIFYTGSWSSLLPRVSYPTLLSTSFIGTTERITRITFIEYNSLMFTAYNGNNYIVGPFYKFPYPAANPSTSGSLWGGGVGKQVIGNMIYSPTMCNGLFDSDPNVCSGNGICEELDMCYCKTGYAGINCEVPICGGKRADVASVCSGIGSCLSPNNCSCPNGYNGTNCEISSVSNCLPSASNCQSCKSGFYDTSKLCRLKCLVNCEVCSSSETCNKCLDGLKGQYCNEKVCKVSNCATCSTSTGDCLECNEGYYGSYCNIICPSNCKSCSSEVSCSTCRSGWTGPTCQIPVCNENCIACSSPNQCSKCFNGLYGSDCSNTCPSTCESCINSTSCLTCPPYSSGSMCEIQTENCLSFINSPPKVSVTNLGSSKIMYTISVSNILSRSTNMTRLSFSEISTCERNVTDLVTNSTSQLTCETQYSISTSISDLISDSRVTQQLDSSGVVLTLTVPIYISLISNNNYCQITNYKVDHQIKLLLSSHQYIDMGVVNSNSSISQISFRRELLSVSNNKLKVSGTLFSQKAFIESVSFSKSEPNHNVSFDISLQFKSNGEYYMTIIAREYLNYYSGDFTFQVYVKSPEGDLYQVPLIISLSYYMPINPPPSEFKLLTQLSLFSDNFKESKNLFQLSEKPHVVVKVVDTEGKAASLQSTVRISIKNSYLCCVSSGRSMPTFDLTNGQLGCTVYNPSLMTSWIQLVRNQSEISQYESTIIKFPFVNNQIAFSFKLTSQMFSNSTFGSVNDCFIHTETILTNDGISSRRTSRNQLASSSVVESYHSFDILRFFNNQQQQPSPIQPSPSDLMTSTTITLNSSSMLKHSMIMMVLFVVIIVCLINYY</sequence>
<evidence type="ECO:0000256" key="1">
    <source>
        <dbReference type="PROSITE-ProRule" id="PRU00076"/>
    </source>
</evidence>
<dbReference type="Gene3D" id="3.40.50.1820">
    <property type="entry name" value="alpha/beta hydrolase"/>
    <property type="match status" value="1"/>
</dbReference>
<dbReference type="PROSITE" id="PS00022">
    <property type="entry name" value="EGF_1"/>
    <property type="match status" value="1"/>
</dbReference>
<dbReference type="VEuPathDB" id="AmoebaDB:NAEGRDRAFT_81427"/>
<feature type="disulfide bond" evidence="1">
    <location>
        <begin position="932"/>
        <end position="941"/>
    </location>
</feature>
<keyword evidence="3" id="KW-0732">Signal</keyword>
<dbReference type="InterPro" id="IPR009030">
    <property type="entry name" value="Growth_fac_rcpt_cys_sf"/>
</dbReference>
<dbReference type="eggNOG" id="KOG1225">
    <property type="taxonomic scope" value="Eukaryota"/>
</dbReference>
<dbReference type="PANTHER" id="PTHR45856:SF11">
    <property type="entry name" value="FUNGAL LIPASE-LIKE DOMAIN-CONTAINING PROTEIN"/>
    <property type="match status" value="1"/>
</dbReference>
<comment type="caution">
    <text evidence="1">Lacks conserved residue(s) required for the propagation of feature annotation.</text>
</comment>